<dbReference type="AlphaFoldDB" id="A0A2C9P387"/>
<evidence type="ECO:0000313" key="1">
    <source>
        <dbReference type="EMBL" id="ASG17922.1"/>
    </source>
</evidence>
<proteinExistence type="predicted"/>
<accession>A0A2C9P387</accession>
<evidence type="ECO:0000313" key="2">
    <source>
        <dbReference type="Proteomes" id="UP000197157"/>
    </source>
</evidence>
<protein>
    <submittedName>
        <fullName evidence="1">Uncharacterized protein</fullName>
    </submittedName>
</protein>
<name>A0A2C9P387_SALET</name>
<reference evidence="1 2" key="1">
    <citation type="submission" date="2017-06" db="EMBL/GenBank/DDBJ databases">
        <title>Salmonella reference genomes for public health.</title>
        <authorList>
            <person name="Robertson J."/>
            <person name="Yoshida C."/>
            <person name="Gurnik S."/>
            <person name="Nash J."/>
        </authorList>
    </citation>
    <scope>NUCLEOTIDE SEQUENCE [LARGE SCALE GENOMIC DNA]</scope>
    <source>
        <strain evidence="1 2">S-1643</strain>
    </source>
</reference>
<dbReference type="RefSeq" id="WP_088731007.1">
    <property type="nucleotide sequence ID" value="NZ_CP022117.1"/>
</dbReference>
<sequence>MIQTGILLIHFLIHGEMFNPPLQPSITALNGMKYELVNVTKKDDQATQYYEKNNIQSGEVDASFVEKYGKPEHEFVRPRYMFVGEYYIGLEKTYRSTDPRYSNVPIKEMFWHLHDDLNLTCWFHYKDEQWRVFSYIFWPPGAVF</sequence>
<dbReference type="Proteomes" id="UP000197157">
    <property type="component" value="Chromosome"/>
</dbReference>
<gene>
    <name evidence="1" type="ORF">LFZ25_19285</name>
</gene>
<dbReference type="EMBL" id="CP022117">
    <property type="protein sequence ID" value="ASG17922.1"/>
    <property type="molecule type" value="Genomic_DNA"/>
</dbReference>
<organism evidence="1 2">
    <name type="scientific">Salmonella enterica subsp. enterica serovar Macclesfield str. S-1643</name>
    <dbReference type="NCBI Taxonomy" id="1242107"/>
    <lineage>
        <taxon>Bacteria</taxon>
        <taxon>Pseudomonadati</taxon>
        <taxon>Pseudomonadota</taxon>
        <taxon>Gammaproteobacteria</taxon>
        <taxon>Enterobacterales</taxon>
        <taxon>Enterobacteriaceae</taxon>
        <taxon>Salmonella</taxon>
    </lineage>
</organism>